<keyword evidence="1" id="KW-0732">Signal</keyword>
<evidence type="ECO:0000313" key="2">
    <source>
        <dbReference type="EMBL" id="WQH07095.1"/>
    </source>
</evidence>
<dbReference type="RefSeq" id="WP_019921107.1">
    <property type="nucleotide sequence ID" value="NZ_CP140152.1"/>
</dbReference>
<dbReference type="GeneID" id="43162896"/>
<gene>
    <name evidence="2" type="ORF">SR858_12405</name>
</gene>
<evidence type="ECO:0000313" key="3">
    <source>
        <dbReference type="Proteomes" id="UP001326110"/>
    </source>
</evidence>
<name>A0ABZ0Y4Y5_9BURK</name>
<proteinExistence type="predicted"/>
<accession>A0ABZ0Y4Y5</accession>
<feature type="signal peptide" evidence="1">
    <location>
        <begin position="1"/>
        <end position="29"/>
    </location>
</feature>
<protein>
    <submittedName>
        <fullName evidence="2">Uncharacterized protein</fullName>
    </submittedName>
</protein>
<reference evidence="2 3" key="1">
    <citation type="submission" date="2023-11" db="EMBL/GenBank/DDBJ databases">
        <title>MicrobeMod: A computational toolkit for identifying prokaryotic methylation and restriction-modification with nanopore sequencing.</title>
        <authorList>
            <person name="Crits-Christoph A."/>
            <person name="Kang S.C."/>
            <person name="Lee H."/>
            <person name="Ostrov N."/>
        </authorList>
    </citation>
    <scope>NUCLEOTIDE SEQUENCE [LARGE SCALE GENOMIC DNA]</scope>
    <source>
        <strain evidence="2 3">ATCC 25935</strain>
    </source>
</reference>
<evidence type="ECO:0000256" key="1">
    <source>
        <dbReference type="SAM" id="SignalP"/>
    </source>
</evidence>
<dbReference type="Proteomes" id="UP001326110">
    <property type="component" value="Chromosome"/>
</dbReference>
<sequence>MSHISLFNRSIAVLFFGIMTVLAAPAANAYTQADAQDAAMAVIIADGNVRNAEWEYNHGHETAEFAAIIALNHGFSLCHGNGSNYVECIDGYYNEYDATMAGINDGRNLAYDAWLQAQADLRAAQEYLDMILAALNG</sequence>
<dbReference type="EMBL" id="CP140152">
    <property type="protein sequence ID" value="WQH07095.1"/>
    <property type="molecule type" value="Genomic_DNA"/>
</dbReference>
<organism evidence="2 3">
    <name type="scientific">Duganella zoogloeoides</name>
    <dbReference type="NCBI Taxonomy" id="75659"/>
    <lineage>
        <taxon>Bacteria</taxon>
        <taxon>Pseudomonadati</taxon>
        <taxon>Pseudomonadota</taxon>
        <taxon>Betaproteobacteria</taxon>
        <taxon>Burkholderiales</taxon>
        <taxon>Oxalobacteraceae</taxon>
        <taxon>Telluria group</taxon>
        <taxon>Duganella</taxon>
    </lineage>
</organism>
<keyword evidence="3" id="KW-1185">Reference proteome</keyword>
<feature type="chain" id="PRO_5047510738" evidence="1">
    <location>
        <begin position="30"/>
        <end position="137"/>
    </location>
</feature>